<dbReference type="AlphaFoldDB" id="A0A7Y4H2F6"/>
<dbReference type="Proteomes" id="UP000528734">
    <property type="component" value="Unassembled WGS sequence"/>
</dbReference>
<evidence type="ECO:0000313" key="3">
    <source>
        <dbReference type="EMBL" id="NOJ46069.1"/>
    </source>
</evidence>
<protein>
    <submittedName>
        <fullName evidence="3">Uncharacterized protein</fullName>
    </submittedName>
</protein>
<gene>
    <name evidence="3" type="ORF">HCN50_07395</name>
</gene>
<reference evidence="3 4" key="1">
    <citation type="submission" date="2020-03" db="EMBL/GenBank/DDBJ databases">
        <title>Bradyrhizobium diversity isolated from nodules of Muelleranthus trifoliolatus.</title>
        <authorList>
            <person name="Klepa M."/>
            <person name="Helene L."/>
            <person name="Hungria M."/>
        </authorList>
    </citation>
    <scope>NUCLEOTIDE SEQUENCE [LARGE SCALE GENOMIC DNA]</scope>
    <source>
        <strain evidence="3 4">WSM 1744</strain>
    </source>
</reference>
<evidence type="ECO:0000256" key="2">
    <source>
        <dbReference type="SAM" id="SignalP"/>
    </source>
</evidence>
<dbReference type="RefSeq" id="WP_171708942.1">
    <property type="nucleotide sequence ID" value="NZ_JAAVLW010000002.1"/>
</dbReference>
<organism evidence="3 4">
    <name type="scientific">Bradyrhizobium archetypum</name>
    <dbReference type="NCBI Taxonomy" id="2721160"/>
    <lineage>
        <taxon>Bacteria</taxon>
        <taxon>Pseudomonadati</taxon>
        <taxon>Pseudomonadota</taxon>
        <taxon>Alphaproteobacteria</taxon>
        <taxon>Hyphomicrobiales</taxon>
        <taxon>Nitrobacteraceae</taxon>
        <taxon>Bradyrhizobium</taxon>
    </lineage>
</organism>
<keyword evidence="2" id="KW-0732">Signal</keyword>
<evidence type="ECO:0000256" key="1">
    <source>
        <dbReference type="SAM" id="MobiDB-lite"/>
    </source>
</evidence>
<keyword evidence="4" id="KW-1185">Reference proteome</keyword>
<sequence>MTRMGFLAAALVTVSAATAQAEDDRCKNILANGIWEYSFGQSDVQNVSAFLNWYKSTNSGSNSLSKKQTLDSGIVYDGAPVKLGLSNDRQQNDQFFSQLDTLNSGYKQYDSSVINFVKTASPVIAKAWADCMNAQGGGIHASLKFTGDPRDLLLSLAFQPIDQTQKAKVTLGAGQGLQCKVGNDQTVSVPSNVTTVVRCTRSNGSAGTILLTSKTKIIPDNSLPYSAIRFPLSGPYGTCAVVEEIKNGQDTLGPPESISTGGTDISGGGPKSALLHLEAPDGYKLGNVQKHCQKNAGDNPCAFVIPTAEAPWSWTIQDKSMDWNPSNNSDSATVWVTGSKAKIIAGFERRSNGSVALAYGKAFSVEFPNVALDVKLLCQADGSSRIYSLSDMATKGEQVYLSGIRQNSTGRIYDLVVAPYDVGP</sequence>
<feature type="region of interest" description="Disordered" evidence="1">
    <location>
        <begin position="250"/>
        <end position="271"/>
    </location>
</feature>
<evidence type="ECO:0000313" key="4">
    <source>
        <dbReference type="Proteomes" id="UP000528734"/>
    </source>
</evidence>
<feature type="chain" id="PRO_5031182576" evidence="2">
    <location>
        <begin position="22"/>
        <end position="424"/>
    </location>
</feature>
<feature type="signal peptide" evidence="2">
    <location>
        <begin position="1"/>
        <end position="21"/>
    </location>
</feature>
<proteinExistence type="predicted"/>
<name>A0A7Y4H2F6_9BRAD</name>
<accession>A0A7Y4H2F6</accession>
<dbReference type="EMBL" id="JAAVLW010000002">
    <property type="protein sequence ID" value="NOJ46069.1"/>
    <property type="molecule type" value="Genomic_DNA"/>
</dbReference>
<comment type="caution">
    <text evidence="3">The sequence shown here is derived from an EMBL/GenBank/DDBJ whole genome shotgun (WGS) entry which is preliminary data.</text>
</comment>